<reference evidence="1 2" key="1">
    <citation type="submission" date="2016-03" db="EMBL/GenBank/DDBJ databases">
        <authorList>
            <person name="Ploux O."/>
        </authorList>
    </citation>
    <scope>NUCLEOTIDE SEQUENCE [LARGE SCALE GENOMIC DNA]</scope>
    <source>
        <strain evidence="1 2">UAMH 11012</strain>
    </source>
</reference>
<organism evidence="1 2">
    <name type="scientific">Phialocephala subalpina</name>
    <dbReference type="NCBI Taxonomy" id="576137"/>
    <lineage>
        <taxon>Eukaryota</taxon>
        <taxon>Fungi</taxon>
        <taxon>Dikarya</taxon>
        <taxon>Ascomycota</taxon>
        <taxon>Pezizomycotina</taxon>
        <taxon>Leotiomycetes</taxon>
        <taxon>Helotiales</taxon>
        <taxon>Mollisiaceae</taxon>
        <taxon>Phialocephala</taxon>
        <taxon>Phialocephala fortinii species complex</taxon>
    </lineage>
</organism>
<evidence type="ECO:0000313" key="2">
    <source>
        <dbReference type="Proteomes" id="UP000184330"/>
    </source>
</evidence>
<sequence>MSFPKFADLPSELQEEIMLVCATGDQLGFARTSKRYHEQIIPLLYRDVDISVHNRQGLFPGAHCSWIQADNPNLDDESMMKQCEQKQQQFLNAIKMHPNCGSHTSEAPVWDTFRVLSNVKQLDFASLAIQRECVTPPPLFPHVTRLRLLGQMSFPFLRSFTDSIVPAHLISLEFDNLQDFGQLKEGEDLPSLTDLATLSETQDLEGNSIIRHPGPMRGHLRRLQGKCSNLKYLCFRSVGNDWTMDSQWSPSIDAERYKELASFIDSVRSTLEDLIFEQGLEYESANIAHCRPGPVQLGRPMDERFLEHVLPVLLRGEWPCLKRVKILGIGAKPRKFVRGFLPGDMDIVAHVNDSLSMWEACGIVFEAQQTATKTYFQRENGLCYKSKLNYVDFDI</sequence>
<name>A0A1L7WI77_9HELO</name>
<dbReference type="AlphaFoldDB" id="A0A1L7WI77"/>
<dbReference type="OrthoDB" id="4252443at2759"/>
<keyword evidence="2" id="KW-1185">Reference proteome</keyword>
<dbReference type="Proteomes" id="UP000184330">
    <property type="component" value="Unassembled WGS sequence"/>
</dbReference>
<dbReference type="EMBL" id="FJOG01000002">
    <property type="protein sequence ID" value="CZR52447.1"/>
    <property type="molecule type" value="Genomic_DNA"/>
</dbReference>
<evidence type="ECO:0000313" key="1">
    <source>
        <dbReference type="EMBL" id="CZR52447.1"/>
    </source>
</evidence>
<proteinExistence type="predicted"/>
<protein>
    <submittedName>
        <fullName evidence="1">Uncharacterized protein</fullName>
    </submittedName>
</protein>
<accession>A0A1L7WI77</accession>
<gene>
    <name evidence="1" type="ORF">PAC_02324</name>
</gene>